<dbReference type="FunFam" id="1.25.40.90:FF:000002">
    <property type="entry name" value="epsin-2 isoform X1"/>
    <property type="match status" value="1"/>
</dbReference>
<dbReference type="Pfam" id="PF01417">
    <property type="entry name" value="ENTH"/>
    <property type="match status" value="1"/>
</dbReference>
<evidence type="ECO:0000256" key="1">
    <source>
        <dbReference type="ARBA" id="ARBA00004496"/>
    </source>
</evidence>
<evidence type="ECO:0000313" key="9">
    <source>
        <dbReference type="EMBL" id="KAG5279189.1"/>
    </source>
</evidence>
<dbReference type="InterPro" id="IPR008942">
    <property type="entry name" value="ENTH_VHS"/>
</dbReference>
<feature type="region of interest" description="Disordered" evidence="7">
    <location>
        <begin position="330"/>
        <end position="463"/>
    </location>
</feature>
<feature type="domain" description="ENTH" evidence="8">
    <location>
        <begin position="12"/>
        <end position="144"/>
    </location>
</feature>
<dbReference type="InterPro" id="IPR013809">
    <property type="entry name" value="ENTH"/>
</dbReference>
<feature type="region of interest" description="Disordered" evidence="7">
    <location>
        <begin position="144"/>
        <end position="215"/>
    </location>
</feature>
<feature type="compositionally biased region" description="Polar residues" evidence="7">
    <location>
        <begin position="406"/>
        <end position="417"/>
    </location>
</feature>
<feature type="compositionally biased region" description="Polar residues" evidence="7">
    <location>
        <begin position="376"/>
        <end position="389"/>
    </location>
</feature>
<dbReference type="GO" id="GO:0030276">
    <property type="term" value="F:clathrin binding"/>
    <property type="evidence" value="ECO:0007669"/>
    <property type="project" value="TreeGrafter"/>
</dbReference>
<reference evidence="9" key="1">
    <citation type="submission" date="2020-10" db="EMBL/GenBank/DDBJ databases">
        <title>Chromosome-scale genome assembly of the Allis shad, Alosa alosa.</title>
        <authorList>
            <person name="Margot Z."/>
            <person name="Christophe K."/>
            <person name="Cabau C."/>
            <person name="Louis A."/>
            <person name="Berthelot C."/>
            <person name="Parey E."/>
            <person name="Roest Crollius H."/>
            <person name="Montfort J."/>
            <person name="Robinson-Rechavi M."/>
            <person name="Bucao C."/>
            <person name="Bouchez O."/>
            <person name="Gislard M."/>
            <person name="Lluch J."/>
            <person name="Milhes M."/>
            <person name="Lampietro C."/>
            <person name="Lopez Roques C."/>
            <person name="Donnadieu C."/>
            <person name="Braasch I."/>
            <person name="Desvignes T."/>
            <person name="Postlethwait J."/>
            <person name="Bobe J."/>
            <person name="Guiguen Y."/>
        </authorList>
    </citation>
    <scope>NUCLEOTIDE SEQUENCE</scope>
    <source>
        <strain evidence="9">M-15738</strain>
        <tissue evidence="9">Blood</tissue>
    </source>
</reference>
<evidence type="ECO:0000256" key="5">
    <source>
        <dbReference type="ARBA" id="ARBA00022737"/>
    </source>
</evidence>
<dbReference type="CDD" id="cd16990">
    <property type="entry name" value="ENTH_Epsin"/>
    <property type="match status" value="1"/>
</dbReference>
<dbReference type="Proteomes" id="UP000823561">
    <property type="component" value="Chromosome 6"/>
</dbReference>
<feature type="region of interest" description="Disordered" evidence="7">
    <location>
        <begin position="281"/>
        <end position="318"/>
    </location>
</feature>
<name>A0AAV6GXP1_9TELE</name>
<keyword evidence="5" id="KW-0677">Repeat</keyword>
<keyword evidence="6" id="KW-0446">Lipid-binding</keyword>
<evidence type="ECO:0000256" key="7">
    <source>
        <dbReference type="SAM" id="MobiDB-lite"/>
    </source>
</evidence>
<feature type="compositionally biased region" description="Polar residues" evidence="7">
    <location>
        <begin position="538"/>
        <end position="569"/>
    </location>
</feature>
<dbReference type="SMART" id="SM00273">
    <property type="entry name" value="ENTH"/>
    <property type="match status" value="1"/>
</dbReference>
<evidence type="ECO:0000256" key="4">
    <source>
        <dbReference type="ARBA" id="ARBA00022553"/>
    </source>
</evidence>
<keyword evidence="3" id="KW-0963">Cytoplasm</keyword>
<evidence type="ECO:0000256" key="6">
    <source>
        <dbReference type="ARBA" id="ARBA00023121"/>
    </source>
</evidence>
<dbReference type="EMBL" id="JADWDJ010000006">
    <property type="protein sequence ID" value="KAG5279189.1"/>
    <property type="molecule type" value="Genomic_DNA"/>
</dbReference>
<dbReference type="GO" id="GO:0005768">
    <property type="term" value="C:endosome"/>
    <property type="evidence" value="ECO:0007669"/>
    <property type="project" value="TreeGrafter"/>
</dbReference>
<proteinExistence type="inferred from homology"/>
<protein>
    <recommendedName>
        <fullName evidence="8">ENTH domain-containing protein</fullName>
    </recommendedName>
</protein>
<organism evidence="9 10">
    <name type="scientific">Alosa alosa</name>
    <name type="common">allis shad</name>
    <dbReference type="NCBI Taxonomy" id="278164"/>
    <lineage>
        <taxon>Eukaryota</taxon>
        <taxon>Metazoa</taxon>
        <taxon>Chordata</taxon>
        <taxon>Craniata</taxon>
        <taxon>Vertebrata</taxon>
        <taxon>Euteleostomi</taxon>
        <taxon>Actinopterygii</taxon>
        <taxon>Neopterygii</taxon>
        <taxon>Teleostei</taxon>
        <taxon>Clupei</taxon>
        <taxon>Clupeiformes</taxon>
        <taxon>Clupeoidei</taxon>
        <taxon>Clupeidae</taxon>
        <taxon>Alosa</taxon>
    </lineage>
</organism>
<accession>A0AAV6GXP1</accession>
<feature type="compositionally biased region" description="Low complexity" evidence="7">
    <location>
        <begin position="586"/>
        <end position="607"/>
    </location>
</feature>
<evidence type="ECO:0000256" key="2">
    <source>
        <dbReference type="ARBA" id="ARBA00010130"/>
    </source>
</evidence>
<dbReference type="GO" id="GO:0005543">
    <property type="term" value="F:phospholipid binding"/>
    <property type="evidence" value="ECO:0007669"/>
    <property type="project" value="TreeGrafter"/>
</dbReference>
<sequence>MTTSSLRRSVKNMVNNYTDAEIKVREATSNDPWGPPTSLMAEIADMTFNVVAFTEVMGMIWKRLNDHGKNWRHVYKALMLLDYLIKTGSERVAQQCKENIYAIQTLRDFQYIDRDGQDQGIHVRERSKQLVSLIRDDERLRQERAQAHKTRERMAGTSMGYGAIPPPYPGRRSSQPSMGALYGEEHGRPRGSPSSYNSPDLEQARPQTSGEEELQLQLALAMSREETEKPPPPAVDIDEQTQLQIAMSLSKEEAMKPRPPPPVALEMDEETQLQIALSLSKEEHQQVRREQQSRRGDESMLQKALEESKREMDAKRGGSAMMDLVDIFAPAPAEPSSGHSWDLASGDVHAAPAGPLRVDPWDSLEASSVRGASGSWLATSASASRPQQSWDHRSSPADPWDAPQSAPRSNLAGQMWSSPAHKGGDLFTTPAESQRPLGVLKPSSPRAGSPSDGDLFDEAMDGGQMNVNGHGGGSPEPFDMSRLGESLADLKPRACRTPEAFLGPVAASLVNLDSLIPTSPAPKTLNPFLTGVAAGPSTTAASNPFQSDQPRLTLNEMRPNSTSPVPQSGSLPYSASLPLPLPSNPQPSSLPSSLTQPPAAPAAATAAGVPMAAGRPLDLPGNLPQPLLPLSSAAMLGPPGVDLQNQNPFL</sequence>
<dbReference type="GO" id="GO:0005886">
    <property type="term" value="C:plasma membrane"/>
    <property type="evidence" value="ECO:0007669"/>
    <property type="project" value="TreeGrafter"/>
</dbReference>
<dbReference type="PANTHER" id="PTHR12276:SF112">
    <property type="entry name" value="EPSIN 3A-RELATED"/>
    <property type="match status" value="1"/>
</dbReference>
<keyword evidence="10" id="KW-1185">Reference proteome</keyword>
<dbReference type="GO" id="GO:0030125">
    <property type="term" value="C:clathrin vesicle coat"/>
    <property type="evidence" value="ECO:0007669"/>
    <property type="project" value="TreeGrafter"/>
</dbReference>
<dbReference type="Gene3D" id="1.25.40.90">
    <property type="match status" value="1"/>
</dbReference>
<dbReference type="GO" id="GO:0006897">
    <property type="term" value="P:endocytosis"/>
    <property type="evidence" value="ECO:0007669"/>
    <property type="project" value="TreeGrafter"/>
</dbReference>
<feature type="region of interest" description="Disordered" evidence="7">
    <location>
        <begin position="538"/>
        <end position="625"/>
    </location>
</feature>
<evidence type="ECO:0000313" key="10">
    <source>
        <dbReference type="Proteomes" id="UP000823561"/>
    </source>
</evidence>
<evidence type="ECO:0000259" key="8">
    <source>
        <dbReference type="PROSITE" id="PS50942"/>
    </source>
</evidence>
<dbReference type="Pfam" id="PF02809">
    <property type="entry name" value="UIM"/>
    <property type="match status" value="4"/>
</dbReference>
<comment type="subcellular location">
    <subcellularLocation>
        <location evidence="1">Cytoplasm</location>
    </subcellularLocation>
</comment>
<dbReference type="PANTHER" id="PTHR12276">
    <property type="entry name" value="EPSIN/ENT-RELATED"/>
    <property type="match status" value="1"/>
</dbReference>
<feature type="compositionally biased region" description="Basic and acidic residues" evidence="7">
    <location>
        <begin position="281"/>
        <end position="316"/>
    </location>
</feature>
<feature type="compositionally biased region" description="Low complexity" evidence="7">
    <location>
        <begin position="616"/>
        <end position="625"/>
    </location>
</feature>
<dbReference type="SMART" id="SM00726">
    <property type="entry name" value="UIM"/>
    <property type="match status" value="4"/>
</dbReference>
<dbReference type="InterPro" id="IPR003903">
    <property type="entry name" value="UIM_dom"/>
</dbReference>
<comment type="similarity">
    <text evidence="2">Belongs to the epsin family.</text>
</comment>
<gene>
    <name evidence="9" type="ORF">AALO_G00075060</name>
</gene>
<dbReference type="PROSITE" id="PS50330">
    <property type="entry name" value="UIM"/>
    <property type="match status" value="1"/>
</dbReference>
<dbReference type="SUPFAM" id="SSF48464">
    <property type="entry name" value="ENTH/VHS domain"/>
    <property type="match status" value="1"/>
</dbReference>
<feature type="compositionally biased region" description="Polar residues" evidence="7">
    <location>
        <begin position="192"/>
        <end position="209"/>
    </location>
</feature>
<comment type="caution">
    <text evidence="9">The sequence shown here is derived from an EMBL/GenBank/DDBJ whole genome shotgun (WGS) entry which is preliminary data.</text>
</comment>
<evidence type="ECO:0000256" key="3">
    <source>
        <dbReference type="ARBA" id="ARBA00022490"/>
    </source>
</evidence>
<dbReference type="PROSITE" id="PS50942">
    <property type="entry name" value="ENTH"/>
    <property type="match status" value="1"/>
</dbReference>
<dbReference type="AlphaFoldDB" id="A0AAV6GXP1"/>
<keyword evidence="4" id="KW-0597">Phosphoprotein</keyword>